<gene>
    <name evidence="2" type="ORF">ODALV1_LOCUS21871</name>
</gene>
<sequence length="196" mass="21899">MSCPSSTLSFVIIIAIVLHCQAPNSFAKPHAAPQERKFVSKTDTVDYQTSAMNKGSQPTIEASKTNGDRGHWTSISEVLLKAVNLHTNNKLGSTPQISNGSLRPTKLMDTSHSKEATSHREDQEHVPKYGKLLHNGLDHNLEPSKHSLPILDSSLPEIHRIRHNSMSGKMFRYLHLVTVNSNEQKNTKSERKFKLT</sequence>
<evidence type="ECO:0000313" key="2">
    <source>
        <dbReference type="EMBL" id="CAL8127505.1"/>
    </source>
</evidence>
<evidence type="ECO:0000313" key="3">
    <source>
        <dbReference type="Proteomes" id="UP001642540"/>
    </source>
</evidence>
<dbReference type="Proteomes" id="UP001642540">
    <property type="component" value="Unassembled WGS sequence"/>
</dbReference>
<dbReference type="EMBL" id="CAXLJM020000072">
    <property type="protein sequence ID" value="CAL8127505.1"/>
    <property type="molecule type" value="Genomic_DNA"/>
</dbReference>
<organism evidence="2 3">
    <name type="scientific">Orchesella dallaii</name>
    <dbReference type="NCBI Taxonomy" id="48710"/>
    <lineage>
        <taxon>Eukaryota</taxon>
        <taxon>Metazoa</taxon>
        <taxon>Ecdysozoa</taxon>
        <taxon>Arthropoda</taxon>
        <taxon>Hexapoda</taxon>
        <taxon>Collembola</taxon>
        <taxon>Entomobryomorpha</taxon>
        <taxon>Entomobryoidea</taxon>
        <taxon>Orchesellidae</taxon>
        <taxon>Orchesellinae</taxon>
        <taxon>Orchesella</taxon>
    </lineage>
</organism>
<feature type="chain" id="PRO_5045748148" evidence="1">
    <location>
        <begin position="28"/>
        <end position="196"/>
    </location>
</feature>
<name>A0ABP1RGF8_9HEXA</name>
<keyword evidence="3" id="KW-1185">Reference proteome</keyword>
<accession>A0ABP1RGF8</accession>
<keyword evidence="1" id="KW-0732">Signal</keyword>
<comment type="caution">
    <text evidence="2">The sequence shown here is derived from an EMBL/GenBank/DDBJ whole genome shotgun (WGS) entry which is preliminary data.</text>
</comment>
<evidence type="ECO:0000256" key="1">
    <source>
        <dbReference type="SAM" id="SignalP"/>
    </source>
</evidence>
<protein>
    <submittedName>
        <fullName evidence="2">Uncharacterized protein</fullName>
    </submittedName>
</protein>
<proteinExistence type="predicted"/>
<reference evidence="2 3" key="1">
    <citation type="submission" date="2024-08" db="EMBL/GenBank/DDBJ databases">
        <authorList>
            <person name="Cucini C."/>
            <person name="Frati F."/>
        </authorList>
    </citation>
    <scope>NUCLEOTIDE SEQUENCE [LARGE SCALE GENOMIC DNA]</scope>
</reference>
<feature type="signal peptide" evidence="1">
    <location>
        <begin position="1"/>
        <end position="27"/>
    </location>
</feature>